<organism evidence="1 2">
    <name type="scientific">Nostoc punctiforme FACHB-252</name>
    <dbReference type="NCBI Taxonomy" id="1357509"/>
    <lineage>
        <taxon>Bacteria</taxon>
        <taxon>Bacillati</taxon>
        <taxon>Cyanobacteriota</taxon>
        <taxon>Cyanophyceae</taxon>
        <taxon>Nostocales</taxon>
        <taxon>Nostocaceae</taxon>
        <taxon>Nostoc</taxon>
    </lineage>
</organism>
<accession>A0ABR8HCR4</accession>
<evidence type="ECO:0000313" key="1">
    <source>
        <dbReference type="EMBL" id="MBD2613238.1"/>
    </source>
</evidence>
<dbReference type="Proteomes" id="UP000606396">
    <property type="component" value="Unassembled WGS sequence"/>
</dbReference>
<evidence type="ECO:0008006" key="3">
    <source>
        <dbReference type="Google" id="ProtNLM"/>
    </source>
</evidence>
<protein>
    <recommendedName>
        <fullName evidence="3">Histidine kinase</fullName>
    </recommendedName>
</protein>
<gene>
    <name evidence="1" type="ORF">H6G94_18510</name>
</gene>
<comment type="caution">
    <text evidence="1">The sequence shown here is derived from an EMBL/GenBank/DDBJ whole genome shotgun (WGS) entry which is preliminary data.</text>
</comment>
<name>A0ABR8HCR4_NOSPU</name>
<dbReference type="EMBL" id="JACJTC010000013">
    <property type="protein sequence ID" value="MBD2613238.1"/>
    <property type="molecule type" value="Genomic_DNA"/>
</dbReference>
<evidence type="ECO:0000313" key="2">
    <source>
        <dbReference type="Proteomes" id="UP000606396"/>
    </source>
</evidence>
<proteinExistence type="predicted"/>
<keyword evidence="2" id="KW-1185">Reference proteome</keyword>
<reference evidence="1 2" key="1">
    <citation type="journal article" date="2020" name="ISME J.">
        <title>Comparative genomics reveals insights into cyanobacterial evolution and habitat adaptation.</title>
        <authorList>
            <person name="Chen M.Y."/>
            <person name="Teng W.K."/>
            <person name="Zhao L."/>
            <person name="Hu C.X."/>
            <person name="Zhou Y.K."/>
            <person name="Han B.P."/>
            <person name="Song L.R."/>
            <person name="Shu W.S."/>
        </authorList>
    </citation>
    <scope>NUCLEOTIDE SEQUENCE [LARGE SCALE GENOMIC DNA]</scope>
    <source>
        <strain evidence="1 2">FACHB-252</strain>
    </source>
</reference>
<sequence length="63" mass="7058">MGRWGDKEVWGVWGVWGERFLPHPPTPPTPPACPMPNAQCPMPIAQKIASNTRPVLKLAFRHT</sequence>